<keyword evidence="1" id="KW-0472">Membrane</keyword>
<proteinExistence type="predicted"/>
<dbReference type="InterPro" id="IPR013096">
    <property type="entry name" value="Cupin_2"/>
</dbReference>
<evidence type="ECO:0000259" key="2">
    <source>
        <dbReference type="Pfam" id="PF07883"/>
    </source>
</evidence>
<keyword evidence="4" id="KW-1185">Reference proteome</keyword>
<dbReference type="Pfam" id="PF07883">
    <property type="entry name" value="Cupin_2"/>
    <property type="match status" value="1"/>
</dbReference>
<name>A0A9X3MMM2_9ACTN</name>
<gene>
    <name evidence="3" type="ORF">OM076_03885</name>
</gene>
<organism evidence="3 4">
    <name type="scientific">Solirubrobacter ginsenosidimutans</name>
    <dbReference type="NCBI Taxonomy" id="490573"/>
    <lineage>
        <taxon>Bacteria</taxon>
        <taxon>Bacillati</taxon>
        <taxon>Actinomycetota</taxon>
        <taxon>Thermoleophilia</taxon>
        <taxon>Solirubrobacterales</taxon>
        <taxon>Solirubrobacteraceae</taxon>
        <taxon>Solirubrobacter</taxon>
    </lineage>
</organism>
<reference evidence="3" key="1">
    <citation type="submission" date="2022-10" db="EMBL/GenBank/DDBJ databases">
        <title>The WGS of Solirubrobacter ginsenosidimutans DSM 21036.</title>
        <authorList>
            <person name="Jiang Z."/>
        </authorList>
    </citation>
    <scope>NUCLEOTIDE SEQUENCE</scope>
    <source>
        <strain evidence="3">DSM 21036</strain>
    </source>
</reference>
<feature type="domain" description="Cupin type-2" evidence="2">
    <location>
        <begin position="39"/>
        <end position="102"/>
    </location>
</feature>
<sequence>MTRIDVDPSRRIVNPVQGDAVTYLETSKESGGVRSLGELEVAPGGKVTPHYHRSYTERFKVLSGRLTLMIDGEDWILGPGEEATVPVGTLHAWSNTSGETAVAEVELRPGQPGFELSLQVAYGLARDGKVLKNGMPRNPLHTALLLDWGDGKKPGVYAVLGLVFRLLAVVARALGTDRRLQARYSRPM</sequence>
<dbReference type="RefSeq" id="WP_270038086.1">
    <property type="nucleotide sequence ID" value="NZ_JAPDOD010000002.1"/>
</dbReference>
<dbReference type="InterPro" id="IPR011051">
    <property type="entry name" value="RmlC_Cupin_sf"/>
</dbReference>
<evidence type="ECO:0000256" key="1">
    <source>
        <dbReference type="SAM" id="Phobius"/>
    </source>
</evidence>
<protein>
    <submittedName>
        <fullName evidence="3">Cupin domain-containing protein</fullName>
    </submittedName>
</protein>
<dbReference type="Proteomes" id="UP001149140">
    <property type="component" value="Unassembled WGS sequence"/>
</dbReference>
<keyword evidence="1" id="KW-1133">Transmembrane helix</keyword>
<evidence type="ECO:0000313" key="3">
    <source>
        <dbReference type="EMBL" id="MDA0159396.1"/>
    </source>
</evidence>
<dbReference type="SUPFAM" id="SSF51182">
    <property type="entry name" value="RmlC-like cupins"/>
    <property type="match status" value="1"/>
</dbReference>
<dbReference type="InterPro" id="IPR014710">
    <property type="entry name" value="RmlC-like_jellyroll"/>
</dbReference>
<dbReference type="Gene3D" id="2.60.120.10">
    <property type="entry name" value="Jelly Rolls"/>
    <property type="match status" value="1"/>
</dbReference>
<feature type="transmembrane region" description="Helical" evidence="1">
    <location>
        <begin position="155"/>
        <end position="175"/>
    </location>
</feature>
<dbReference type="PANTHER" id="PTHR36440:SF1">
    <property type="entry name" value="PUTATIVE (AFU_ORTHOLOGUE AFUA_8G07350)-RELATED"/>
    <property type="match status" value="1"/>
</dbReference>
<dbReference type="AlphaFoldDB" id="A0A9X3MMM2"/>
<dbReference type="EMBL" id="JAPDOD010000002">
    <property type="protein sequence ID" value="MDA0159396.1"/>
    <property type="molecule type" value="Genomic_DNA"/>
</dbReference>
<keyword evidence="1" id="KW-0812">Transmembrane</keyword>
<dbReference type="InterPro" id="IPR053146">
    <property type="entry name" value="QDO-like"/>
</dbReference>
<comment type="caution">
    <text evidence="3">The sequence shown here is derived from an EMBL/GenBank/DDBJ whole genome shotgun (WGS) entry which is preliminary data.</text>
</comment>
<dbReference type="PANTHER" id="PTHR36440">
    <property type="entry name" value="PUTATIVE (AFU_ORTHOLOGUE AFUA_8G07350)-RELATED"/>
    <property type="match status" value="1"/>
</dbReference>
<evidence type="ECO:0000313" key="4">
    <source>
        <dbReference type="Proteomes" id="UP001149140"/>
    </source>
</evidence>
<accession>A0A9X3MMM2</accession>